<dbReference type="Proteomes" id="UP000264120">
    <property type="component" value="Plasmid unnamed1"/>
</dbReference>
<dbReference type="RefSeq" id="WP_118963755.1">
    <property type="nucleotide sequence ID" value="NZ_CP023037.1"/>
</dbReference>
<geneLocation type="plasmid" evidence="1 2">
    <name>unnamed1</name>
</geneLocation>
<dbReference type="PANTHER" id="PTHR12993">
    <property type="entry name" value="N-ACETYLGLUCOSAMINYL-PHOSPHATIDYLINOSITOL DE-N-ACETYLASE-RELATED"/>
    <property type="match status" value="1"/>
</dbReference>
<keyword evidence="1" id="KW-0614">Plasmid</keyword>
<keyword evidence="2" id="KW-1185">Reference proteome</keyword>
<evidence type="ECO:0000313" key="2">
    <source>
        <dbReference type="Proteomes" id="UP000264120"/>
    </source>
</evidence>
<gene>
    <name evidence="1" type="ORF">CD178_03081</name>
</gene>
<accession>A0A347WG32</accession>
<dbReference type="InterPro" id="IPR003737">
    <property type="entry name" value="GlcNAc_PI_deacetylase-related"/>
</dbReference>
<name>A0A347WG32_9PROT</name>
<dbReference type="EMBL" id="CP023037">
    <property type="protein sequence ID" value="AXY23825.1"/>
    <property type="molecule type" value="Genomic_DNA"/>
</dbReference>
<dbReference type="PANTHER" id="PTHR12993:SF29">
    <property type="entry name" value="BLR3841 PROTEIN"/>
    <property type="match status" value="1"/>
</dbReference>
<dbReference type="Gene3D" id="3.40.50.10320">
    <property type="entry name" value="LmbE-like"/>
    <property type="match status" value="1"/>
</dbReference>
<dbReference type="Pfam" id="PF02585">
    <property type="entry name" value="PIG-L"/>
    <property type="match status" value="1"/>
</dbReference>
<dbReference type="SUPFAM" id="SSF102588">
    <property type="entry name" value="LmbE-like"/>
    <property type="match status" value="1"/>
</dbReference>
<reference evidence="1 2" key="1">
    <citation type="submission" date="2017-08" db="EMBL/GenBank/DDBJ databases">
        <title>Complete genome sequence of Gluconacetobacter saccharivorans CV1 isolated from Fermented Vinegar.</title>
        <authorList>
            <person name="Kim S.-Y."/>
        </authorList>
    </citation>
    <scope>NUCLEOTIDE SEQUENCE [LARGE SCALE GENOMIC DNA]</scope>
    <source>
        <strain evidence="1 2">CV1</strain>
        <plasmid evidence="1 2">unnamed1</plasmid>
    </source>
</reference>
<dbReference type="GO" id="GO:0016811">
    <property type="term" value="F:hydrolase activity, acting on carbon-nitrogen (but not peptide) bonds, in linear amides"/>
    <property type="evidence" value="ECO:0007669"/>
    <property type="project" value="TreeGrafter"/>
</dbReference>
<protein>
    <submittedName>
        <fullName evidence="1">GlcNAc-PI de-N-acetylase</fullName>
    </submittedName>
</protein>
<organism evidence="1 2">
    <name type="scientific">Komagataeibacter saccharivorans</name>
    <dbReference type="NCBI Taxonomy" id="265959"/>
    <lineage>
        <taxon>Bacteria</taxon>
        <taxon>Pseudomonadati</taxon>
        <taxon>Pseudomonadota</taxon>
        <taxon>Alphaproteobacteria</taxon>
        <taxon>Acetobacterales</taxon>
        <taxon>Acetobacteraceae</taxon>
        <taxon>Komagataeibacter</taxon>
    </lineage>
</organism>
<dbReference type="OrthoDB" id="9790023at2"/>
<dbReference type="AlphaFoldDB" id="A0A347WG32"/>
<sequence length="242" mass="25787">MKAGTIHTALRSLPVAPLSAVAPGTVLILAPHADDESLGCGGLIAACCAAGRPPVVVIVTDGAASHPNSPTWPADRLRQQRQAEAIRAVECLGLPRQRIGFMGLPDAAAPHSGPVFGHAVGQLARLVTTHGCTTVLAPWRADPHCDHEAAWKMGVALQEHCAIALLAYPVWGWLIPADRELDHDMPVGMRLDISPYRAHKARAIAMHESQYGHLITDDPTAFSLPEDLLAALSSDFEVFVRP</sequence>
<proteinExistence type="predicted"/>
<dbReference type="KEGG" id="ksc:CD178_03081"/>
<dbReference type="InterPro" id="IPR024078">
    <property type="entry name" value="LmbE-like_dom_sf"/>
</dbReference>
<evidence type="ECO:0000313" key="1">
    <source>
        <dbReference type="EMBL" id="AXY23825.1"/>
    </source>
</evidence>